<organism evidence="1 2">
    <name type="scientific">Nonomuraea soli</name>
    <dbReference type="NCBI Taxonomy" id="1032476"/>
    <lineage>
        <taxon>Bacteria</taxon>
        <taxon>Bacillati</taxon>
        <taxon>Actinomycetota</taxon>
        <taxon>Actinomycetes</taxon>
        <taxon>Streptosporangiales</taxon>
        <taxon>Streptosporangiaceae</taxon>
        <taxon>Nonomuraea</taxon>
    </lineage>
</organism>
<sequence length="210" mass="24009">MPRIETPWGPWDAAPLSDVVALFRRLPAPWWIAGGYAIELAVGRPYREHGDVDIALLRRDHLAARALLAGWDVHAADPPGSLRPWREGETLPQHVHDVWVREDPEGPWRFQLMLDETEDEEWVFRRDPRIRRPIAGLTLEEGPGVRRLSPEVQLLYKSKGLRPKDELDFAQALPHLTGEQRAWLTDALELLGQSDHPWREALAADARCRG</sequence>
<dbReference type="Pfam" id="PF10706">
    <property type="entry name" value="Aminoglyc_resit"/>
    <property type="match status" value="1"/>
</dbReference>
<comment type="caution">
    <text evidence="1">The sequence shown here is derived from an EMBL/GenBank/DDBJ whole genome shotgun (WGS) entry which is preliminary data.</text>
</comment>
<reference evidence="1 2" key="1">
    <citation type="submission" date="2020-07" db="EMBL/GenBank/DDBJ databases">
        <title>Genomic Encyclopedia of Type Strains, Phase IV (KMG-IV): sequencing the most valuable type-strain genomes for metagenomic binning, comparative biology and taxonomic classification.</title>
        <authorList>
            <person name="Goeker M."/>
        </authorList>
    </citation>
    <scope>NUCLEOTIDE SEQUENCE [LARGE SCALE GENOMIC DNA]</scope>
    <source>
        <strain evidence="1 2">DSM 45533</strain>
    </source>
</reference>
<evidence type="ECO:0000313" key="2">
    <source>
        <dbReference type="Proteomes" id="UP000530928"/>
    </source>
</evidence>
<keyword evidence="2" id="KW-1185">Reference proteome</keyword>
<dbReference type="AlphaFoldDB" id="A0A7W0CHW1"/>
<dbReference type="Gene3D" id="3.30.460.40">
    <property type="match status" value="1"/>
</dbReference>
<dbReference type="RefSeq" id="WP_181610271.1">
    <property type="nucleotide sequence ID" value="NZ_BAABAM010000002.1"/>
</dbReference>
<dbReference type="Proteomes" id="UP000530928">
    <property type="component" value="Unassembled WGS sequence"/>
</dbReference>
<name>A0A7W0CHW1_9ACTN</name>
<evidence type="ECO:0000313" key="1">
    <source>
        <dbReference type="EMBL" id="MBA2891478.1"/>
    </source>
</evidence>
<accession>A0A7W0CHW1</accession>
<dbReference type="InterPro" id="IPR019646">
    <property type="entry name" value="Aminoglyc_AdlTrfase"/>
</dbReference>
<dbReference type="EMBL" id="JACDUR010000003">
    <property type="protein sequence ID" value="MBA2891478.1"/>
    <property type="molecule type" value="Genomic_DNA"/>
</dbReference>
<evidence type="ECO:0008006" key="3">
    <source>
        <dbReference type="Google" id="ProtNLM"/>
    </source>
</evidence>
<gene>
    <name evidence="1" type="ORF">HNR30_002819</name>
</gene>
<proteinExistence type="predicted"/>
<protein>
    <recommendedName>
        <fullName evidence="3">Amino acid transporter</fullName>
    </recommendedName>
</protein>